<accession>A0A812MPL8</accession>
<evidence type="ECO:0000313" key="1">
    <source>
        <dbReference type="EMBL" id="CAE7273528.1"/>
    </source>
</evidence>
<dbReference type="Proteomes" id="UP000604046">
    <property type="component" value="Unassembled WGS sequence"/>
</dbReference>
<keyword evidence="2" id="KW-1185">Reference proteome</keyword>
<protein>
    <submittedName>
        <fullName evidence="1">Uncharacterized protein</fullName>
    </submittedName>
</protein>
<dbReference type="AlphaFoldDB" id="A0A812MPL8"/>
<sequence length="259" mass="27814">MSVQVEFSCFKCGRHLQTAWPMTAGLLWPLSYRWSCWKCEFGCRYMLFLKRAALVYTVCLHGENWRPVVGAKTRDVRFNVREEGTAKREAARSKDSKVSPVELFLQLHASTLEALLLGLLPRLGPIDEGQSSALKAELTASTRHGALASEAKIGFAAPGARAGYTRQRLGSRSRQLGALLAEPSASQLLLKGVEGTLSVASVGGGPGETVVSLALLRSLLGSFDLNIAVLDLEPGWSDCVDALSVGCTCGSRSFVPDTG</sequence>
<name>A0A812MPL8_9DINO</name>
<proteinExistence type="predicted"/>
<comment type="caution">
    <text evidence="1">The sequence shown here is derived from an EMBL/GenBank/DDBJ whole genome shotgun (WGS) entry which is preliminary data.</text>
</comment>
<dbReference type="EMBL" id="CAJNDS010001702">
    <property type="protein sequence ID" value="CAE7273528.1"/>
    <property type="molecule type" value="Genomic_DNA"/>
</dbReference>
<reference evidence="1" key="1">
    <citation type="submission" date="2021-02" db="EMBL/GenBank/DDBJ databases">
        <authorList>
            <person name="Dougan E. K."/>
            <person name="Rhodes N."/>
            <person name="Thang M."/>
            <person name="Chan C."/>
        </authorList>
    </citation>
    <scope>NUCLEOTIDE SEQUENCE</scope>
</reference>
<organism evidence="1 2">
    <name type="scientific">Symbiodinium natans</name>
    <dbReference type="NCBI Taxonomy" id="878477"/>
    <lineage>
        <taxon>Eukaryota</taxon>
        <taxon>Sar</taxon>
        <taxon>Alveolata</taxon>
        <taxon>Dinophyceae</taxon>
        <taxon>Suessiales</taxon>
        <taxon>Symbiodiniaceae</taxon>
        <taxon>Symbiodinium</taxon>
    </lineage>
</organism>
<gene>
    <name evidence="1" type="ORF">SNAT2548_LOCUS14514</name>
</gene>
<evidence type="ECO:0000313" key="2">
    <source>
        <dbReference type="Proteomes" id="UP000604046"/>
    </source>
</evidence>